<protein>
    <recommendedName>
        <fullName evidence="4">BHLH domain-containing protein</fullName>
    </recommendedName>
</protein>
<dbReference type="PANTHER" id="PTHR36066:SF8">
    <property type="entry name" value="TRANSCRIPTION FACTOR SAC51"/>
    <property type="match status" value="1"/>
</dbReference>
<dbReference type="EMBL" id="OY731400">
    <property type="protein sequence ID" value="CAJ1936106.1"/>
    <property type="molecule type" value="Genomic_DNA"/>
</dbReference>
<reference evidence="2" key="1">
    <citation type="submission" date="2023-10" db="EMBL/GenBank/DDBJ databases">
        <authorList>
            <person name="Domelevo Entfellner J.-B."/>
        </authorList>
    </citation>
    <scope>NUCLEOTIDE SEQUENCE</scope>
</reference>
<dbReference type="Gramene" id="rna-AYBTSS11_LOCUS7295">
    <property type="protein sequence ID" value="CAJ1936106.1"/>
    <property type="gene ID" value="gene-AYBTSS11_LOCUS7295"/>
</dbReference>
<dbReference type="AlphaFoldDB" id="A0AA86SC76"/>
<dbReference type="PANTHER" id="PTHR36066">
    <property type="entry name" value="TRANSCRIPTION FACTOR BHLH145"/>
    <property type="match status" value="1"/>
</dbReference>
<organism evidence="2 3">
    <name type="scientific">Sphenostylis stenocarpa</name>
    <dbReference type="NCBI Taxonomy" id="92480"/>
    <lineage>
        <taxon>Eukaryota</taxon>
        <taxon>Viridiplantae</taxon>
        <taxon>Streptophyta</taxon>
        <taxon>Embryophyta</taxon>
        <taxon>Tracheophyta</taxon>
        <taxon>Spermatophyta</taxon>
        <taxon>Magnoliopsida</taxon>
        <taxon>eudicotyledons</taxon>
        <taxon>Gunneridae</taxon>
        <taxon>Pentapetalae</taxon>
        <taxon>rosids</taxon>
        <taxon>fabids</taxon>
        <taxon>Fabales</taxon>
        <taxon>Fabaceae</taxon>
        <taxon>Papilionoideae</taxon>
        <taxon>50 kb inversion clade</taxon>
        <taxon>NPAAA clade</taxon>
        <taxon>indigoferoid/millettioid clade</taxon>
        <taxon>Phaseoleae</taxon>
        <taxon>Sphenostylis</taxon>
    </lineage>
</organism>
<evidence type="ECO:0000256" key="1">
    <source>
        <dbReference type="SAM" id="MobiDB-lite"/>
    </source>
</evidence>
<accession>A0AA86SC76</accession>
<dbReference type="Proteomes" id="UP001189624">
    <property type="component" value="Chromosome 3"/>
</dbReference>
<evidence type="ECO:0008006" key="4">
    <source>
        <dbReference type="Google" id="ProtNLM"/>
    </source>
</evidence>
<gene>
    <name evidence="2" type="ORF">AYBTSS11_LOCUS7295</name>
</gene>
<proteinExistence type="predicted"/>
<name>A0AA86SC76_9FABA</name>
<feature type="compositionally biased region" description="Acidic residues" evidence="1">
    <location>
        <begin position="233"/>
        <end position="246"/>
    </location>
</feature>
<dbReference type="InterPro" id="IPR037546">
    <property type="entry name" value="SAC51-like"/>
</dbReference>
<sequence length="394" mass="44170">MVCQAASQTRFRALKHEYGIEGEATIIVRVIACFQPLHFCQAEYFRHLLKPMVKADRSLPCSHHVAWQSPLNNFSMLPKPSSLGLPTFLSSSTSILPHGLAAPSIRSLKTELTNEVQGYLQYYNTDTSLKETHLGGALQSANPSLKKRLLIFDRSDNKTRLFYGPIPLVQTPTVTATKFAQSYNLNGEEQASNEGQKHLASYSLLEESVKDHAVLEESEKHEDTEEINALLYSDDDSSEYDDDNCDEVTSTDRSPLASKRTYAIPEQFEDLKEEVASSYSHNKRLKLIHDDDNRSSPHADICNLVKPNEPWDSVSDAESKYSSGWTYSVHKTKVDDSVVCDIKLRKDKIRESLTVLENLIPGAKGKEPISVIDGTIEYLKILMSQTGSLGVEYH</sequence>
<evidence type="ECO:0000313" key="2">
    <source>
        <dbReference type="EMBL" id="CAJ1936106.1"/>
    </source>
</evidence>
<evidence type="ECO:0000313" key="3">
    <source>
        <dbReference type="Proteomes" id="UP001189624"/>
    </source>
</evidence>
<keyword evidence="3" id="KW-1185">Reference proteome</keyword>
<feature type="region of interest" description="Disordered" evidence="1">
    <location>
        <begin position="231"/>
        <end position="254"/>
    </location>
</feature>